<keyword evidence="7" id="KW-0472">Membrane</keyword>
<keyword evidence="14" id="KW-1185">Reference proteome</keyword>
<proteinExistence type="inferred from homology"/>
<organism evidence="13 14">
    <name type="scientific">Protomyces lactucae-debilis</name>
    <dbReference type="NCBI Taxonomy" id="2754530"/>
    <lineage>
        <taxon>Eukaryota</taxon>
        <taxon>Fungi</taxon>
        <taxon>Dikarya</taxon>
        <taxon>Ascomycota</taxon>
        <taxon>Taphrinomycotina</taxon>
        <taxon>Taphrinomycetes</taxon>
        <taxon>Taphrinales</taxon>
        <taxon>Protomycetaceae</taxon>
        <taxon>Protomyces</taxon>
    </lineage>
</organism>
<dbReference type="EMBL" id="MCFI01000014">
    <property type="protein sequence ID" value="ORY79811.1"/>
    <property type="molecule type" value="Genomic_DNA"/>
</dbReference>
<keyword evidence="3" id="KW-0812">Transmembrane</keyword>
<sequence length="108" mass="12593">MSMMPKSEAGRKALAMVLWGTITMGVGWSFMRFTTPTDEDIYQRLSPELRRQYDREKDSRRKANDASLQQVFDMRNLDRPAWRTDVPADLKKAGEKQRIPLTLDSKEQ</sequence>
<evidence type="ECO:0000256" key="5">
    <source>
        <dbReference type="ARBA" id="ARBA00022989"/>
    </source>
</evidence>
<protein>
    <recommendedName>
        <fullName evidence="10 11">Cytochrome b mRNA-processing protein 4</fullName>
    </recommendedName>
</protein>
<dbReference type="GO" id="GO:0034551">
    <property type="term" value="P:mitochondrial respiratory chain complex III assembly"/>
    <property type="evidence" value="ECO:0007669"/>
    <property type="project" value="TreeGrafter"/>
</dbReference>
<comment type="caution">
    <text evidence="13">The sequence shown here is derived from an EMBL/GenBank/DDBJ whole genome shotgun (WGS) entry which is preliminary data.</text>
</comment>
<evidence type="ECO:0000256" key="7">
    <source>
        <dbReference type="ARBA" id="ARBA00023136"/>
    </source>
</evidence>
<name>A0A1Y2F7G3_PROLT</name>
<gene>
    <name evidence="13" type="ORF">BCR37DRAFT_381255</name>
</gene>
<keyword evidence="8 11" id="KW-0143">Chaperone</keyword>
<comment type="similarity">
    <text evidence="2 11">Belongs to the CBP4 family.</text>
</comment>
<dbReference type="PANTHER" id="PTHR28202:SF1">
    <property type="entry name" value="ASSEMBLY FACTOR CBP4"/>
    <property type="match status" value="1"/>
</dbReference>
<keyword evidence="4 11" id="KW-0999">Mitochondrion inner membrane</keyword>
<evidence type="ECO:0000256" key="2">
    <source>
        <dbReference type="ARBA" id="ARBA00006780"/>
    </source>
</evidence>
<dbReference type="Proteomes" id="UP000193685">
    <property type="component" value="Unassembled WGS sequence"/>
</dbReference>
<dbReference type="RefSeq" id="XP_040723945.1">
    <property type="nucleotide sequence ID" value="XM_040869651.1"/>
</dbReference>
<reference evidence="13 14" key="1">
    <citation type="submission" date="2016-07" db="EMBL/GenBank/DDBJ databases">
        <title>Pervasive Adenine N6-methylation of Active Genes in Fungi.</title>
        <authorList>
            <consortium name="DOE Joint Genome Institute"/>
            <person name="Mondo S.J."/>
            <person name="Dannebaum R.O."/>
            <person name="Kuo R.C."/>
            <person name="Labutti K."/>
            <person name="Haridas S."/>
            <person name="Kuo A."/>
            <person name="Salamov A."/>
            <person name="Ahrendt S.R."/>
            <person name="Lipzen A."/>
            <person name="Sullivan W."/>
            <person name="Andreopoulos W.B."/>
            <person name="Clum A."/>
            <person name="Lindquist E."/>
            <person name="Daum C."/>
            <person name="Ramamoorthy G.K."/>
            <person name="Gryganskyi A."/>
            <person name="Culley D."/>
            <person name="Magnuson J.K."/>
            <person name="James T.Y."/>
            <person name="O'Malley M.A."/>
            <person name="Stajich J.E."/>
            <person name="Spatafora J.W."/>
            <person name="Visel A."/>
            <person name="Grigoriev I.V."/>
        </authorList>
    </citation>
    <scope>NUCLEOTIDE SEQUENCE [LARGE SCALE GENOMIC DNA]</scope>
    <source>
        <strain evidence="13 14">12-1054</strain>
    </source>
</reference>
<dbReference type="GO" id="GO:0005743">
    <property type="term" value="C:mitochondrial inner membrane"/>
    <property type="evidence" value="ECO:0007669"/>
    <property type="project" value="UniProtKB-SubCell"/>
</dbReference>
<evidence type="ECO:0000256" key="1">
    <source>
        <dbReference type="ARBA" id="ARBA00004434"/>
    </source>
</evidence>
<dbReference type="AlphaFoldDB" id="A0A1Y2F7G3"/>
<evidence type="ECO:0000256" key="3">
    <source>
        <dbReference type="ARBA" id="ARBA00022692"/>
    </source>
</evidence>
<evidence type="ECO:0000256" key="12">
    <source>
        <dbReference type="SAM" id="MobiDB-lite"/>
    </source>
</evidence>
<dbReference type="OrthoDB" id="5576752at2759"/>
<evidence type="ECO:0000313" key="14">
    <source>
        <dbReference type="Proteomes" id="UP000193685"/>
    </source>
</evidence>
<evidence type="ECO:0000313" key="13">
    <source>
        <dbReference type="EMBL" id="ORY79811.1"/>
    </source>
</evidence>
<dbReference type="GeneID" id="63786250"/>
<evidence type="ECO:0000256" key="11">
    <source>
        <dbReference type="RuleBase" id="RU368005"/>
    </source>
</evidence>
<evidence type="ECO:0000256" key="9">
    <source>
        <dbReference type="ARBA" id="ARBA00025413"/>
    </source>
</evidence>
<keyword evidence="6 11" id="KW-0496">Mitochondrion</keyword>
<evidence type="ECO:0000256" key="4">
    <source>
        <dbReference type="ARBA" id="ARBA00022792"/>
    </source>
</evidence>
<comment type="function">
    <text evidence="9 11">Essential for the assembly of ubiquinol-cytochrome c reductase. It has a direct effect on the correct occurrence of the Rieske protein, core 4, core 5 and apocytochrome b.</text>
</comment>
<evidence type="ECO:0000256" key="10">
    <source>
        <dbReference type="ARBA" id="ARBA00031521"/>
    </source>
</evidence>
<keyword evidence="5" id="KW-1133">Transmembrane helix</keyword>
<accession>A0A1Y2F7G3</accession>
<evidence type="ECO:0000256" key="6">
    <source>
        <dbReference type="ARBA" id="ARBA00023128"/>
    </source>
</evidence>
<dbReference type="PANTHER" id="PTHR28202">
    <property type="entry name" value="ASSEMBLY FACTOR CBP4"/>
    <property type="match status" value="1"/>
</dbReference>
<dbReference type="InterPro" id="IPR012420">
    <property type="entry name" value="Cbp4"/>
</dbReference>
<comment type="subcellular location">
    <subcellularLocation>
        <location evidence="1 11">Mitochondrion inner membrane</location>
        <topology evidence="1 11">Single-pass membrane protein</topology>
    </subcellularLocation>
</comment>
<dbReference type="Pfam" id="PF07960">
    <property type="entry name" value="CBP4"/>
    <property type="match status" value="1"/>
</dbReference>
<feature type="region of interest" description="Disordered" evidence="12">
    <location>
        <begin position="88"/>
        <end position="108"/>
    </location>
</feature>
<evidence type="ECO:0000256" key="8">
    <source>
        <dbReference type="ARBA" id="ARBA00023186"/>
    </source>
</evidence>